<evidence type="ECO:0000256" key="6">
    <source>
        <dbReference type="ARBA" id="ARBA00022958"/>
    </source>
</evidence>
<evidence type="ECO:0000256" key="3">
    <source>
        <dbReference type="ARBA" id="ARBA00022538"/>
    </source>
</evidence>
<feature type="compositionally biased region" description="Basic residues" evidence="12">
    <location>
        <begin position="1000"/>
        <end position="1020"/>
    </location>
</feature>
<dbReference type="Bgee" id="ENSCHIG00000015213">
    <property type="expression patterns" value="Expressed in frontal cortex and 9 other cell types or tissues"/>
</dbReference>
<evidence type="ECO:0000313" key="16">
    <source>
        <dbReference type="Proteomes" id="UP000291000"/>
    </source>
</evidence>
<dbReference type="InterPro" id="IPR047871">
    <property type="entry name" value="K_chnl_Slo-like"/>
</dbReference>
<feature type="transmembrane region" description="Helical" evidence="13">
    <location>
        <begin position="93"/>
        <end position="116"/>
    </location>
</feature>
<feature type="domain" description="RCK N-terminal" evidence="14">
    <location>
        <begin position="708"/>
        <end position="848"/>
    </location>
</feature>
<feature type="transmembrane region" description="Helical" evidence="13">
    <location>
        <begin position="128"/>
        <end position="149"/>
    </location>
</feature>
<evidence type="ECO:0000256" key="11">
    <source>
        <dbReference type="ARBA" id="ARBA00034430"/>
    </source>
</evidence>
<keyword evidence="2" id="KW-0813">Transport</keyword>
<dbReference type="PROSITE" id="PS51201">
    <property type="entry name" value="RCK_N"/>
    <property type="match status" value="2"/>
</dbReference>
<keyword evidence="16" id="KW-1185">Reference proteome</keyword>
<evidence type="ECO:0000256" key="4">
    <source>
        <dbReference type="ARBA" id="ARBA00022692"/>
    </source>
</evidence>
<evidence type="ECO:0000313" key="15">
    <source>
        <dbReference type="Ensembl" id="ENSCHIP00000014098.1"/>
    </source>
</evidence>
<evidence type="ECO:0000256" key="7">
    <source>
        <dbReference type="ARBA" id="ARBA00022989"/>
    </source>
</evidence>
<feature type="domain" description="RCK N-terminal" evidence="14">
    <location>
        <begin position="289"/>
        <end position="425"/>
    </location>
</feature>
<dbReference type="PANTHER" id="PTHR10027:SF9">
    <property type="entry name" value="POTASSIUM CHANNEL SUBFAMILY T MEMBER 2"/>
    <property type="match status" value="1"/>
</dbReference>
<evidence type="ECO:0000256" key="12">
    <source>
        <dbReference type="SAM" id="MobiDB-lite"/>
    </source>
</evidence>
<dbReference type="InterPro" id="IPR036291">
    <property type="entry name" value="NAD(P)-bd_dom_sf"/>
</dbReference>
<keyword evidence="9 13" id="KW-0472">Membrane</keyword>
<dbReference type="GO" id="GO:0005228">
    <property type="term" value="F:intracellular sodium-activated potassium channel activity"/>
    <property type="evidence" value="ECO:0007669"/>
    <property type="project" value="TreeGrafter"/>
</dbReference>
<keyword evidence="10" id="KW-0407">Ion channel</keyword>
<keyword evidence="6" id="KW-0630">Potassium</keyword>
<dbReference type="FunFam" id="1.10.287.70:FF:000168">
    <property type="entry name" value="Potassium sodium-activated channel subfamily T member 2"/>
    <property type="match status" value="1"/>
</dbReference>
<feature type="transmembrane region" description="Helical" evidence="13">
    <location>
        <begin position="35"/>
        <end position="54"/>
    </location>
</feature>
<evidence type="ECO:0000256" key="2">
    <source>
        <dbReference type="ARBA" id="ARBA00022448"/>
    </source>
</evidence>
<dbReference type="GeneTree" id="ENSGT00940000158746"/>
<proteinExistence type="predicted"/>
<comment type="subcellular location">
    <subcellularLocation>
        <location evidence="1">Cell membrane</location>
        <topology evidence="1">Multi-pass membrane protein</topology>
    </subcellularLocation>
</comment>
<accession>A0A452EPU2</accession>
<dbReference type="PANTHER" id="PTHR10027">
    <property type="entry name" value="CALCIUM-ACTIVATED POTASSIUM CHANNEL ALPHA CHAIN"/>
    <property type="match status" value="1"/>
</dbReference>
<dbReference type="AlphaFoldDB" id="A0A452EPU2"/>
<keyword evidence="5" id="KW-0631">Potassium channel</keyword>
<reference evidence="15" key="2">
    <citation type="submission" date="2025-08" db="UniProtKB">
        <authorList>
            <consortium name="Ensembl"/>
        </authorList>
    </citation>
    <scope>IDENTIFICATION</scope>
</reference>
<comment type="catalytic activity">
    <reaction evidence="11">
        <text>K(+)(in) = K(+)(out)</text>
        <dbReference type="Rhea" id="RHEA:29463"/>
        <dbReference type="ChEBI" id="CHEBI:29103"/>
    </reaction>
</comment>
<protein>
    <submittedName>
        <fullName evidence="15">Potassium sodium-activated channel subfamily T member 2</fullName>
    </submittedName>
</protein>
<dbReference type="InterPro" id="IPR003929">
    <property type="entry name" value="K_chnl_BK_asu"/>
</dbReference>
<dbReference type="EMBL" id="LWLT01000016">
    <property type="status" value="NOT_ANNOTATED_CDS"/>
    <property type="molecule type" value="Genomic_DNA"/>
</dbReference>
<dbReference type="GO" id="GO:0015271">
    <property type="term" value="F:outward rectifier potassium channel activity"/>
    <property type="evidence" value="ECO:0007669"/>
    <property type="project" value="TreeGrafter"/>
</dbReference>
<feature type="transmembrane region" description="Helical" evidence="13">
    <location>
        <begin position="189"/>
        <end position="207"/>
    </location>
</feature>
<organism evidence="15 16">
    <name type="scientific">Capra hircus</name>
    <name type="common">Goat</name>
    <dbReference type="NCBI Taxonomy" id="9925"/>
    <lineage>
        <taxon>Eukaryota</taxon>
        <taxon>Metazoa</taxon>
        <taxon>Chordata</taxon>
        <taxon>Craniata</taxon>
        <taxon>Vertebrata</taxon>
        <taxon>Euteleostomi</taxon>
        <taxon>Mammalia</taxon>
        <taxon>Eutheria</taxon>
        <taxon>Laurasiatheria</taxon>
        <taxon>Artiodactyla</taxon>
        <taxon>Ruminantia</taxon>
        <taxon>Pecora</taxon>
        <taxon>Bovidae</taxon>
        <taxon>Caprinae</taxon>
        <taxon>Capra</taxon>
    </lineage>
</organism>
<keyword evidence="8" id="KW-0406">Ion transport</keyword>
<dbReference type="InterPro" id="IPR003148">
    <property type="entry name" value="RCK_N"/>
</dbReference>
<dbReference type="FunFam" id="3.40.50.720:FF:000011">
    <property type="entry name" value="Potassium channel subfamily T member 1"/>
    <property type="match status" value="1"/>
</dbReference>
<dbReference type="SUPFAM" id="SSF81324">
    <property type="entry name" value="Voltage-gated potassium channels"/>
    <property type="match status" value="1"/>
</dbReference>
<evidence type="ECO:0000256" key="5">
    <source>
        <dbReference type="ARBA" id="ARBA00022826"/>
    </source>
</evidence>
<dbReference type="GO" id="GO:0005886">
    <property type="term" value="C:plasma membrane"/>
    <property type="evidence" value="ECO:0007669"/>
    <property type="project" value="UniProtKB-SubCell"/>
</dbReference>
<gene>
    <name evidence="15" type="primary">KCNT2</name>
</gene>
<dbReference type="Pfam" id="PF07885">
    <property type="entry name" value="Ion_trans_2"/>
    <property type="match status" value="1"/>
</dbReference>
<dbReference type="InterPro" id="IPR013099">
    <property type="entry name" value="K_chnl_dom"/>
</dbReference>
<dbReference type="SUPFAM" id="SSF51735">
    <property type="entry name" value="NAD(P)-binding Rossmann-fold domains"/>
    <property type="match status" value="1"/>
</dbReference>
<keyword evidence="3" id="KW-0633">Potassium transport</keyword>
<dbReference type="Pfam" id="PF03493">
    <property type="entry name" value="BK_channel_a"/>
    <property type="match status" value="1"/>
</dbReference>
<name>A0A452EPU2_CAPHI</name>
<evidence type="ECO:0000256" key="10">
    <source>
        <dbReference type="ARBA" id="ARBA00023303"/>
    </source>
</evidence>
<dbReference type="Gene3D" id="3.40.50.720">
    <property type="entry name" value="NAD(P)-binding Rossmann-like Domain"/>
    <property type="match status" value="2"/>
</dbReference>
<evidence type="ECO:0000256" key="9">
    <source>
        <dbReference type="ARBA" id="ARBA00023136"/>
    </source>
</evidence>
<dbReference type="FunFam" id="3.40.50.720:FF:000034">
    <property type="entry name" value="Potassium channel subfamily T member 1"/>
    <property type="match status" value="1"/>
</dbReference>
<evidence type="ECO:0000256" key="13">
    <source>
        <dbReference type="SAM" id="Phobius"/>
    </source>
</evidence>
<keyword evidence="7 13" id="KW-1133">Transmembrane helix</keyword>
<reference evidence="15 16" key="1">
    <citation type="submission" date="2016-04" db="EMBL/GenBank/DDBJ databases">
        <title>Polished mammalian reference genomes with single-molecule sequencing and chromosome conformation capture applied to the Capra hircus genome.</title>
        <authorList>
            <person name="Bickhart D.M."/>
            <person name="Koren S."/>
            <person name="Rosen B."/>
            <person name="Hastie A."/>
            <person name="Liachko I."/>
            <person name="Sullivan S.T."/>
            <person name="Burton J."/>
            <person name="Sayre B.L."/>
            <person name="Huson H.J."/>
            <person name="Lee J."/>
            <person name="Lam E."/>
            <person name="Kelley C.M."/>
            <person name="Hutchison J.L."/>
            <person name="Zhou Y."/>
            <person name="Sun J."/>
            <person name="Crisa A."/>
            <person name="Schwartz J.C."/>
            <person name="Hammond J.A."/>
            <person name="Schroeder S.G."/>
            <person name="Liu G.E."/>
            <person name="Dunham M."/>
            <person name="Shendure J."/>
            <person name="Sonstegard T.S."/>
            <person name="Phillippy A.M."/>
            <person name="Van Tassell C.P."/>
            <person name="Smith T.P."/>
        </authorList>
    </citation>
    <scope>NUCLEOTIDE SEQUENCE [LARGE SCALE GENOMIC DNA]</scope>
</reference>
<dbReference type="OMA" id="SDVHPTY"/>
<keyword evidence="4 13" id="KW-0812">Transmembrane</keyword>
<evidence type="ECO:0000259" key="14">
    <source>
        <dbReference type="PROSITE" id="PS51201"/>
    </source>
</evidence>
<evidence type="ECO:0000256" key="1">
    <source>
        <dbReference type="ARBA" id="ARBA00004651"/>
    </source>
</evidence>
<sequence length="1125" mass="130006">VCRVQVEFYMNENTFKERLKLFFIKNQRSSLRIRLFNFSLKLLSCLLYIIRVLLENPSQGNEWSHIFWVNRSLPLWGLQVMYNFMYSYFTDKILMPFPHLMVSVVIDFYFYSFFFFWKGNIWEQILRIPFILEIINAVPFIISIFWPSLRNLFVPVFLNCWLAKHALENMINDLHRAIQRTQSAMFNQVLILISTLLCLIFTCICGIQHLERIGKKLNLFDSLYFCIVTFSTVGFGDVTPETWSSKLFVVAMICVALVVLPIQFEQLAYLWMERQKSGGNYSRHRAQTEKHVVLCVSSLKIDLLMDFLNEFYAHPRLQDYYVVILCPTEMDVQVRRILQIPMWSQRVIYLQGSALKDQDLLRAKMDDAEACFILSSRCEVDRTSSDHQTILRAWAVKDFAPNCPLYVQILKPENKFHIKFADHVVCEEEFKYAMLALNCICPATSTLITLLVHTSRGQEGQQSPEQWQKMYGRCSGNEVYHIVLEESTFFAEYEGKSFTYASFHAHKKFGVCLIGIRREDNKNILLNPGPRYIMNATDTCFYINITKEENSAFKNHDHQKKSNVPRSFYHGPSRLPVHSIIASMGTVAIDLQDTSCRSASGPTLSLPTEGSKEVRRPSIAPVLEVADTSSIQTCDLLSDQSEDETTPDEEMSSNLEYAKGYPPYSPYIGSSPTFCHLLHEKVPFCCLRLDKSCQHNYYEDAKAYGFKNKLIIVAAETAGNGLYNFIVPLRAYYRPKKELNPVILLLDNPPDMHFLDAICWFPMVYYMVGSIDNLDDLLRCGVTFAANMVVVDKESTMSAEEDYMADAKTIVNVQTLFRLFSSLSIITELTHPANMRFMQFRAKDCYSLALSKLEKKERERGSNLAFIFRLPFAAGRVFSISMLDTLLYQSFVKDYMISITRLLLGLDTTPGSGFLCSMKITEDDLWIRTYARLYQKLCSSTGDVPIGIYRTESQKLTTSESQISISVEEWEDTKDAKEQAHHRSNHRNSTSSDQSDHPLLRRKSMQWARRLSRKGPKHSSRTAEKMTQQRLNLYRRSERQELAELVKNRMKHLGLSTVGYDEMNDHQNTLSYILINPSPDTRLELNDVVYLIRPDPLAYLPNSEPSRKNSICNTMVQDSREETQL</sequence>
<feature type="region of interest" description="Disordered" evidence="12">
    <location>
        <begin position="974"/>
        <end position="1029"/>
    </location>
</feature>
<dbReference type="Gene3D" id="1.10.287.70">
    <property type="match status" value="1"/>
</dbReference>
<dbReference type="Ensembl" id="ENSCHIT00000021891.1">
    <property type="protein sequence ID" value="ENSCHIP00000014098.1"/>
    <property type="gene ID" value="ENSCHIG00000015213.1"/>
</dbReference>
<feature type="transmembrane region" description="Helical" evidence="13">
    <location>
        <begin position="248"/>
        <end position="271"/>
    </location>
</feature>
<reference evidence="15" key="3">
    <citation type="submission" date="2025-09" db="UniProtKB">
        <authorList>
            <consortium name="Ensembl"/>
        </authorList>
    </citation>
    <scope>IDENTIFICATION</scope>
</reference>
<dbReference type="Proteomes" id="UP000291000">
    <property type="component" value="Chromosome 16"/>
</dbReference>
<dbReference type="Pfam" id="PF22614">
    <property type="entry name" value="Slo-like_RCK"/>
    <property type="match status" value="2"/>
</dbReference>
<evidence type="ECO:0000256" key="8">
    <source>
        <dbReference type="ARBA" id="ARBA00023065"/>
    </source>
</evidence>